<name>A0ABQ8JNI5_DERPT</name>
<reference evidence="5 6" key="2">
    <citation type="journal article" date="2022" name="Mol. Biol. Evol.">
        <title>Comparative Genomics Reveals Insights into the Divergent Evolution of Astigmatic Mites and Household Pest Adaptations.</title>
        <authorList>
            <person name="Xiong Q."/>
            <person name="Wan A.T."/>
            <person name="Liu X."/>
            <person name="Fung C.S."/>
            <person name="Xiao X."/>
            <person name="Malainual N."/>
            <person name="Hou J."/>
            <person name="Wang L."/>
            <person name="Wang M."/>
            <person name="Yang K.Y."/>
            <person name="Cui Y."/>
            <person name="Leung E.L."/>
            <person name="Nong W."/>
            <person name="Shin S.K."/>
            <person name="Au S.W."/>
            <person name="Jeong K.Y."/>
            <person name="Chew F.T."/>
            <person name="Hui J.H."/>
            <person name="Leung T.F."/>
            <person name="Tungtrongchitr A."/>
            <person name="Zhong N."/>
            <person name="Liu Z."/>
            <person name="Tsui S.K."/>
        </authorList>
    </citation>
    <scope>NUCLEOTIDE SEQUENCE [LARGE SCALE GENOMIC DNA]</scope>
    <source>
        <strain evidence="5">Derp</strain>
    </source>
</reference>
<sequence length="987" mass="114900">MKLIEKNTNKNGQKSNANCNQVILDHFWHLSGSSDDRRCRSVQIIVQNLAKQISNDQYNDLSYCLDRLIRGLTSTREFSRHGFCILLTELLQHFPQHTDITNVIKIAEKEFGHFKSDFDSELTIGWTLFISCLLKKFIVKNVYKPNSKDFTNIIKLIKETSKFQPNIHPIIESFTALIKEIDNKNLDAYFTRLVEEIFKVDMVKTSLGFDIIPIMLENVSHHSQIKLILSSTFIRLLIQTLSNKQHPLNNAALVLCDRLQNYSLKIKDQTSFQIEFARCFIEKPGSINFDELSRSKLLSNILKNFSNDSIKEWISILMNLMMNQDNVAASDFYRVRCLQQMTHLLKCYTGDVKFLMKNCKFFLVFAYFNVDLLTKDLILDNDSGEKLKRFKYPISEKLRQQFKSSFQNVIVHLYALSSTVSTDSDSIVLKNKLAKQIEMLTQIKDFIMVLIKDKKLELMDKQISMQKFREVLLEINKKFDSIKTDENKCQVFRLFYLHFLIESFENFSDLQAILPDFNECVIRAFSSENAKGKSNDPFWSDVFVDLLISLIIKSKSSKNIILMTFKYLVPFITPVGIQSLNEAFVDDGTIEFDAEDIDDEEDDDEEDENENNEMDTADQIEDSGDDDDDDDLLQDDNEPVDEEFKKDVLKALGSAAEHEDDSEEVLSDSEMFKLDESLAQVFRQKYGEKKRQAEKAAMIKSFKLRVLDLIKILIDHHPNFSVEMAFTILKNILNFLKSNHSSKNMIALNNKCQQLLQQISKTHLVLNENEKISKEEFENLLTTLLKLQCQCKNSDLQKSFIALTSWLLTLSRNCLSKNDVEFFNEHIERNLQLFFKASHNEIKPELFKTIIPQLHNEKLFFDSKFFEIINQLSLDNNVRPFKRCMALDLLEGILKRISDDQKIESRLIELSEKYLQELLETLKKSKQNEKNIIDLYIRVLMVLDVFSLKISDNIKTDVLAAINLLPKDFRRKIDKKFINKLKTTESN</sequence>
<proteinExistence type="inferred from homology"/>
<organism evidence="5 6">
    <name type="scientific">Dermatophagoides pteronyssinus</name>
    <name type="common">European house dust mite</name>
    <dbReference type="NCBI Taxonomy" id="6956"/>
    <lineage>
        <taxon>Eukaryota</taxon>
        <taxon>Metazoa</taxon>
        <taxon>Ecdysozoa</taxon>
        <taxon>Arthropoda</taxon>
        <taxon>Chelicerata</taxon>
        <taxon>Arachnida</taxon>
        <taxon>Acari</taxon>
        <taxon>Acariformes</taxon>
        <taxon>Sarcoptiformes</taxon>
        <taxon>Astigmata</taxon>
        <taxon>Psoroptidia</taxon>
        <taxon>Analgoidea</taxon>
        <taxon>Pyroglyphidae</taxon>
        <taxon>Dermatophagoidinae</taxon>
        <taxon>Dermatophagoides</taxon>
    </lineage>
</organism>
<dbReference type="InterPro" id="IPR016024">
    <property type="entry name" value="ARM-type_fold"/>
</dbReference>
<feature type="region of interest" description="Disordered" evidence="4">
    <location>
        <begin position="596"/>
        <end position="638"/>
    </location>
</feature>
<dbReference type="Pfam" id="PF04931">
    <property type="entry name" value="DNA_pol_phi"/>
    <property type="match status" value="2"/>
</dbReference>
<evidence type="ECO:0000256" key="1">
    <source>
        <dbReference type="ARBA" id="ARBA00004123"/>
    </source>
</evidence>
<dbReference type="EMBL" id="NJHN03000029">
    <property type="protein sequence ID" value="KAH9424168.1"/>
    <property type="molecule type" value="Genomic_DNA"/>
</dbReference>
<comment type="similarity">
    <text evidence="2">Belongs to the MYBBP1A family.</text>
</comment>
<evidence type="ECO:0000313" key="6">
    <source>
        <dbReference type="Proteomes" id="UP000887458"/>
    </source>
</evidence>
<keyword evidence="6" id="KW-1185">Reference proteome</keyword>
<dbReference type="InterPro" id="IPR007015">
    <property type="entry name" value="DNA_pol_V/MYBBP1A"/>
</dbReference>
<protein>
    <submittedName>
        <fullName evidence="5">Myb-binding protein 1A</fullName>
    </submittedName>
</protein>
<accession>A0ABQ8JNI5</accession>
<dbReference type="SUPFAM" id="SSF48371">
    <property type="entry name" value="ARM repeat"/>
    <property type="match status" value="2"/>
</dbReference>
<evidence type="ECO:0000256" key="3">
    <source>
        <dbReference type="ARBA" id="ARBA00023242"/>
    </source>
</evidence>
<evidence type="ECO:0000256" key="4">
    <source>
        <dbReference type="SAM" id="MobiDB-lite"/>
    </source>
</evidence>
<dbReference type="PANTHER" id="PTHR13213:SF2">
    <property type="entry name" value="MYB-BINDING PROTEIN 1A"/>
    <property type="match status" value="1"/>
</dbReference>
<reference evidence="5 6" key="1">
    <citation type="journal article" date="2018" name="J. Allergy Clin. Immunol.">
        <title>High-quality assembly of Dermatophagoides pteronyssinus genome and transcriptome reveals a wide range of novel allergens.</title>
        <authorList>
            <person name="Liu X.Y."/>
            <person name="Yang K.Y."/>
            <person name="Wang M.Q."/>
            <person name="Kwok J.S."/>
            <person name="Zeng X."/>
            <person name="Yang Z."/>
            <person name="Xiao X.J."/>
            <person name="Lau C.P."/>
            <person name="Li Y."/>
            <person name="Huang Z.M."/>
            <person name="Ba J.G."/>
            <person name="Yim A.K."/>
            <person name="Ouyang C.Y."/>
            <person name="Ngai S.M."/>
            <person name="Chan T.F."/>
            <person name="Leung E.L."/>
            <person name="Liu L."/>
            <person name="Liu Z.G."/>
            <person name="Tsui S.K."/>
        </authorList>
    </citation>
    <scope>NUCLEOTIDE SEQUENCE [LARGE SCALE GENOMIC DNA]</scope>
    <source>
        <strain evidence="5">Derp</strain>
    </source>
</reference>
<comment type="subcellular location">
    <subcellularLocation>
        <location evidence="1">Nucleus</location>
    </subcellularLocation>
</comment>
<evidence type="ECO:0000313" key="5">
    <source>
        <dbReference type="EMBL" id="KAH9424168.1"/>
    </source>
</evidence>
<gene>
    <name evidence="5" type="primary">MYBBP1A</name>
    <name evidence="5" type="ORF">DERP_004350</name>
</gene>
<dbReference type="Proteomes" id="UP000887458">
    <property type="component" value="Unassembled WGS sequence"/>
</dbReference>
<dbReference type="PANTHER" id="PTHR13213">
    <property type="entry name" value="MYB-BINDING PROTEIN 1A FAMILY MEMBER"/>
    <property type="match status" value="1"/>
</dbReference>
<evidence type="ECO:0000256" key="2">
    <source>
        <dbReference type="ARBA" id="ARBA00006809"/>
    </source>
</evidence>
<comment type="caution">
    <text evidence="5">The sequence shown here is derived from an EMBL/GenBank/DDBJ whole genome shotgun (WGS) entry which is preliminary data.</text>
</comment>
<keyword evidence="3" id="KW-0539">Nucleus</keyword>